<protein>
    <submittedName>
        <fullName evidence="2">Lysine--tRNA ligase</fullName>
    </submittedName>
</protein>
<feature type="region of interest" description="Disordered" evidence="1">
    <location>
        <begin position="277"/>
        <end position="304"/>
    </location>
</feature>
<dbReference type="Proteomes" id="UP000830375">
    <property type="component" value="Unassembled WGS sequence"/>
</dbReference>
<reference evidence="2 3" key="1">
    <citation type="submission" date="2022-01" db="EMBL/GenBank/DDBJ databases">
        <title>A high-quality chromosome-level genome assembly of rohu carp, Labeo rohita.</title>
        <authorList>
            <person name="Arick M.A. II"/>
            <person name="Hsu C.-Y."/>
            <person name="Magbanua Z."/>
            <person name="Pechanova O."/>
            <person name="Grover C."/>
            <person name="Miller E."/>
            <person name="Thrash A."/>
            <person name="Ezzel L."/>
            <person name="Alam S."/>
            <person name="Benzie J."/>
            <person name="Hamilton M."/>
            <person name="Karsi A."/>
            <person name="Lawrence M.L."/>
            <person name="Peterson D.G."/>
        </authorList>
    </citation>
    <scope>NUCLEOTIDE SEQUENCE [LARGE SCALE GENOMIC DNA]</scope>
    <source>
        <strain evidence="3">BAU-BD-2019</strain>
        <tissue evidence="2">Blood</tissue>
    </source>
</reference>
<accession>A0ABQ8M168</accession>
<name>A0ABQ8M168_LABRO</name>
<sequence length="304" mass="34051">MNRTCLSVATVWLPPRLQHHRHDLHCETGAGEVPRVQHEPLHSLFDLTKAFNTFTKLIQLFHNDMTGEVLSGGEPSDQFCISNGCVLALVLFNLFLTQVLLHALRDLNLGVYIRYCTVQPPLPDCQNKDTGEALHRSSLCRQLCFHGTSRQSSTYHHRQILHSNKAVWLNLYLSKTEVLYQPAPGRAADQLCITIDGTQLSNVTTFKYLGSIISSDGSLDQEINTRVQKASHGLSGDRAPKFYNTAVFASPPSLKYIEQWLRNMDALPWTHQTAGAVPPSLPPVNYEDPTKKSWTEPAQQALNP</sequence>
<dbReference type="GO" id="GO:0016874">
    <property type="term" value="F:ligase activity"/>
    <property type="evidence" value="ECO:0007669"/>
    <property type="project" value="UniProtKB-KW"/>
</dbReference>
<evidence type="ECO:0000313" key="2">
    <source>
        <dbReference type="EMBL" id="KAI2656635.1"/>
    </source>
</evidence>
<comment type="caution">
    <text evidence="2">The sequence shown here is derived from an EMBL/GenBank/DDBJ whole genome shotgun (WGS) entry which is preliminary data.</text>
</comment>
<dbReference type="PANTHER" id="PTHR47027">
    <property type="entry name" value="REVERSE TRANSCRIPTASE DOMAIN-CONTAINING PROTEIN"/>
    <property type="match status" value="1"/>
</dbReference>
<evidence type="ECO:0000313" key="3">
    <source>
        <dbReference type="Proteomes" id="UP000830375"/>
    </source>
</evidence>
<keyword evidence="2" id="KW-0436">Ligase</keyword>
<gene>
    <name evidence="2" type="ORF">H4Q32_029851</name>
</gene>
<dbReference type="EMBL" id="JACTAM010000015">
    <property type="protein sequence ID" value="KAI2656635.1"/>
    <property type="molecule type" value="Genomic_DNA"/>
</dbReference>
<proteinExistence type="predicted"/>
<keyword evidence="3" id="KW-1185">Reference proteome</keyword>
<organism evidence="2 3">
    <name type="scientific">Labeo rohita</name>
    <name type="common">Indian major carp</name>
    <name type="synonym">Cyprinus rohita</name>
    <dbReference type="NCBI Taxonomy" id="84645"/>
    <lineage>
        <taxon>Eukaryota</taxon>
        <taxon>Metazoa</taxon>
        <taxon>Chordata</taxon>
        <taxon>Craniata</taxon>
        <taxon>Vertebrata</taxon>
        <taxon>Euteleostomi</taxon>
        <taxon>Actinopterygii</taxon>
        <taxon>Neopterygii</taxon>
        <taxon>Teleostei</taxon>
        <taxon>Ostariophysi</taxon>
        <taxon>Cypriniformes</taxon>
        <taxon>Cyprinidae</taxon>
        <taxon>Labeoninae</taxon>
        <taxon>Labeonini</taxon>
        <taxon>Labeo</taxon>
    </lineage>
</organism>
<dbReference type="PANTHER" id="PTHR47027:SF30">
    <property type="entry name" value="THAP-TYPE DOMAIN-CONTAINING PROTEIN"/>
    <property type="match status" value="1"/>
</dbReference>
<evidence type="ECO:0000256" key="1">
    <source>
        <dbReference type="SAM" id="MobiDB-lite"/>
    </source>
</evidence>